<protein>
    <submittedName>
        <fullName evidence="2">Glycosyl transferase</fullName>
    </submittedName>
</protein>
<feature type="region of interest" description="Disordered" evidence="1">
    <location>
        <begin position="333"/>
        <end position="353"/>
    </location>
</feature>
<dbReference type="EMBL" id="JAKGSG010000040">
    <property type="protein sequence ID" value="MCF4122234.1"/>
    <property type="molecule type" value="Genomic_DNA"/>
</dbReference>
<dbReference type="Proteomes" id="UP001165405">
    <property type="component" value="Unassembled WGS sequence"/>
</dbReference>
<accession>A0AA41UCN4</accession>
<organism evidence="2 3">
    <name type="scientific">Antribacter soli</name>
    <dbReference type="NCBI Taxonomy" id="2910976"/>
    <lineage>
        <taxon>Bacteria</taxon>
        <taxon>Bacillati</taxon>
        <taxon>Actinomycetota</taxon>
        <taxon>Actinomycetes</taxon>
        <taxon>Micrococcales</taxon>
        <taxon>Promicromonosporaceae</taxon>
        <taxon>Antribacter</taxon>
    </lineage>
</organism>
<keyword evidence="3" id="KW-1185">Reference proteome</keyword>
<dbReference type="GO" id="GO:0016740">
    <property type="term" value="F:transferase activity"/>
    <property type="evidence" value="ECO:0007669"/>
    <property type="project" value="UniProtKB-KW"/>
</dbReference>
<gene>
    <name evidence="2" type="ORF">L1785_14735</name>
</gene>
<proteinExistence type="predicted"/>
<sequence>MTFQTNRRIRVLHALPRPDGTTQYVDHMIGGAPADVEIFTFSWRTALLGRYDVLHLHWPEHLVRSPRAIQRLAKHGLAWLLLARLQLSRTPVVRTMHNLQPHEATRPAERLLFVAIARRTAAWVRLNPVTPLADDARAVTIPHGHYRDVYRGVAPGVSQVPGRLLQFGQLRPYKGTERLLEAFRAWDEPASLRIVGEPWGDDVVAAITAASVEDPRVTSALHRVSDERLATEIREAELVALPYRDVHNSGAALLALSLDRPVLLPRNPATSALAEEVGQDWVYLFDGDLAVADLAKALTTARQRPSGSRPNLTARDWSRVGERHAELYRSLAGANSRSRVRTARASARHDGEE</sequence>
<comment type="caution">
    <text evidence="2">The sequence shown here is derived from an EMBL/GenBank/DDBJ whole genome shotgun (WGS) entry which is preliminary data.</text>
</comment>
<reference evidence="2" key="1">
    <citation type="submission" date="2022-01" db="EMBL/GenBank/DDBJ databases">
        <title>Antribacter sp. nov., isolated from Guizhou of China.</title>
        <authorList>
            <person name="Chengliang C."/>
            <person name="Ya Z."/>
        </authorList>
    </citation>
    <scope>NUCLEOTIDE SEQUENCE</scope>
    <source>
        <strain evidence="2">KLBMP 9083</strain>
    </source>
</reference>
<name>A0AA41UCN4_9MICO</name>
<dbReference type="SUPFAM" id="SSF53756">
    <property type="entry name" value="UDP-Glycosyltransferase/glycogen phosphorylase"/>
    <property type="match status" value="1"/>
</dbReference>
<dbReference type="Gene3D" id="3.40.50.2000">
    <property type="entry name" value="Glycogen Phosphorylase B"/>
    <property type="match status" value="1"/>
</dbReference>
<dbReference type="RefSeq" id="WP_236090027.1">
    <property type="nucleotide sequence ID" value="NZ_JAKGSG010000040.1"/>
</dbReference>
<evidence type="ECO:0000256" key="1">
    <source>
        <dbReference type="SAM" id="MobiDB-lite"/>
    </source>
</evidence>
<evidence type="ECO:0000313" key="2">
    <source>
        <dbReference type="EMBL" id="MCF4122234.1"/>
    </source>
</evidence>
<keyword evidence="2" id="KW-0808">Transferase</keyword>
<evidence type="ECO:0000313" key="3">
    <source>
        <dbReference type="Proteomes" id="UP001165405"/>
    </source>
</evidence>
<dbReference type="AlphaFoldDB" id="A0AA41UCN4"/>